<proteinExistence type="inferred from homology"/>
<organism evidence="3 4">
    <name type="scientific">Actinomadura alba</name>
    <dbReference type="NCBI Taxonomy" id="406431"/>
    <lineage>
        <taxon>Bacteria</taxon>
        <taxon>Bacillati</taxon>
        <taxon>Actinomycetota</taxon>
        <taxon>Actinomycetes</taxon>
        <taxon>Streptosporangiales</taxon>
        <taxon>Thermomonosporaceae</taxon>
        <taxon>Actinomadura</taxon>
    </lineage>
</organism>
<accession>A0ABR7LMT6</accession>
<evidence type="ECO:0000256" key="1">
    <source>
        <dbReference type="ARBA" id="ARBA00006845"/>
    </source>
</evidence>
<evidence type="ECO:0000313" key="4">
    <source>
        <dbReference type="Proteomes" id="UP000805614"/>
    </source>
</evidence>
<dbReference type="Proteomes" id="UP000805614">
    <property type="component" value="Unassembled WGS sequence"/>
</dbReference>
<dbReference type="EMBL" id="JABVEC010000007">
    <property type="protein sequence ID" value="MBC6466157.1"/>
    <property type="molecule type" value="Genomic_DNA"/>
</dbReference>
<sequence length="147" mass="15606">MLLTGAAKPGVYRWTVPGATRRGDVADAAARAGRRLFWLAGQSVTDGDEFLDLCAESFAFPDWFGHDWDALGDCLTDLTWADADAGFLVVYAGWQALAQEDPGAFGTAVEIFESAVDLWRDTVTPMTVLLPGDGDDPVAAGLPLLGA</sequence>
<dbReference type="Pfam" id="PF01337">
    <property type="entry name" value="Barstar"/>
    <property type="match status" value="1"/>
</dbReference>
<keyword evidence="4" id="KW-1185">Reference proteome</keyword>
<comment type="caution">
    <text evidence="3">The sequence shown here is derived from an EMBL/GenBank/DDBJ whole genome shotgun (WGS) entry which is preliminary data.</text>
</comment>
<reference evidence="3 4" key="1">
    <citation type="submission" date="2020-06" db="EMBL/GenBank/DDBJ databases">
        <title>Actinomadura xiongansis sp. nov., isolated from soil of Baiyangdian.</title>
        <authorList>
            <person name="Zhang X."/>
        </authorList>
    </citation>
    <scope>NUCLEOTIDE SEQUENCE [LARGE SCALE GENOMIC DNA]</scope>
    <source>
        <strain evidence="3 4">HBUM206468</strain>
    </source>
</reference>
<evidence type="ECO:0000259" key="2">
    <source>
        <dbReference type="Pfam" id="PF01337"/>
    </source>
</evidence>
<protein>
    <submittedName>
        <fullName evidence="3">Barstar family protein</fullName>
    </submittedName>
</protein>
<evidence type="ECO:0000313" key="3">
    <source>
        <dbReference type="EMBL" id="MBC6466157.1"/>
    </source>
</evidence>
<gene>
    <name evidence="3" type="ORF">HKK74_11695</name>
</gene>
<feature type="domain" description="Barstar (barnase inhibitor)" evidence="2">
    <location>
        <begin position="37"/>
        <end position="130"/>
    </location>
</feature>
<name>A0ABR7LMT6_9ACTN</name>
<dbReference type="InterPro" id="IPR035905">
    <property type="entry name" value="Barstar-like_sf"/>
</dbReference>
<dbReference type="Gene3D" id="3.30.370.10">
    <property type="entry name" value="Barstar-like"/>
    <property type="match status" value="1"/>
</dbReference>
<dbReference type="InterPro" id="IPR000468">
    <property type="entry name" value="Barstar"/>
</dbReference>
<dbReference type="SUPFAM" id="SSF52038">
    <property type="entry name" value="Barstar-related"/>
    <property type="match status" value="1"/>
</dbReference>
<comment type="similarity">
    <text evidence="1">Belongs to the barstar family.</text>
</comment>